<feature type="region of interest" description="Disordered" evidence="1">
    <location>
        <begin position="69"/>
        <end position="100"/>
    </location>
</feature>
<reference evidence="2 3" key="1">
    <citation type="journal article" date="2016" name="Fungal Biol.">
        <title>The genome of Xylona heveae provides a window into fungal endophytism.</title>
        <authorList>
            <person name="Gazis R."/>
            <person name="Kuo A."/>
            <person name="Riley R."/>
            <person name="LaButti K."/>
            <person name="Lipzen A."/>
            <person name="Lin J."/>
            <person name="Amirebrahimi M."/>
            <person name="Hesse C.N."/>
            <person name="Spatafora J.W."/>
            <person name="Henrissat B."/>
            <person name="Hainaut M."/>
            <person name="Grigoriev I.V."/>
            <person name="Hibbett D.S."/>
        </authorList>
    </citation>
    <scope>NUCLEOTIDE SEQUENCE [LARGE SCALE GENOMIC DNA]</scope>
    <source>
        <strain evidence="2 3">TC161</strain>
    </source>
</reference>
<dbReference type="InParanoid" id="A0A161TC99"/>
<dbReference type="EMBL" id="KV407457">
    <property type="protein sequence ID" value="KZF23387.1"/>
    <property type="molecule type" value="Genomic_DNA"/>
</dbReference>
<accession>A0A161TC99</accession>
<feature type="region of interest" description="Disordered" evidence="1">
    <location>
        <begin position="1"/>
        <end position="46"/>
    </location>
</feature>
<dbReference type="GeneID" id="28900122"/>
<sequence>MDDGRLPRSKKTDASRTGGWGSAFRKKEKKRDPFDPLGLLSSEESFRKDQPLTNVASTWATYDLDNRHRTWSQPHNHATGDSTGGTALHASRKMDARNSGEQRDAEADFLAIPALLQGRRGPRSAFERRNPSIARVDESGPVKVVIGAESKTVFQRPDTRAEQMDEEGKYVDGVNRGKMRKGLEEERGALIRRRREAMSAAKAAKRAWDALSPEGKEREGLKKQRSEQNFALYSAGLTIDVRLYTALPERVPEKD</sequence>
<proteinExistence type="predicted"/>
<evidence type="ECO:0000313" key="2">
    <source>
        <dbReference type="EMBL" id="KZF23387.1"/>
    </source>
</evidence>
<keyword evidence="3" id="KW-1185">Reference proteome</keyword>
<protein>
    <submittedName>
        <fullName evidence="2">Uncharacterized protein</fullName>
    </submittedName>
</protein>
<evidence type="ECO:0000313" key="3">
    <source>
        <dbReference type="Proteomes" id="UP000076632"/>
    </source>
</evidence>
<dbReference type="AlphaFoldDB" id="A0A161TC99"/>
<dbReference type="Proteomes" id="UP000076632">
    <property type="component" value="Unassembled WGS sequence"/>
</dbReference>
<organism evidence="2 3">
    <name type="scientific">Xylona heveae (strain CBS 132557 / TC161)</name>
    <dbReference type="NCBI Taxonomy" id="1328760"/>
    <lineage>
        <taxon>Eukaryota</taxon>
        <taxon>Fungi</taxon>
        <taxon>Dikarya</taxon>
        <taxon>Ascomycota</taxon>
        <taxon>Pezizomycotina</taxon>
        <taxon>Xylonomycetes</taxon>
        <taxon>Xylonales</taxon>
        <taxon>Xylonaceae</taxon>
        <taxon>Xylona</taxon>
    </lineage>
</organism>
<feature type="compositionally biased region" description="Basic and acidic residues" evidence="1">
    <location>
        <begin position="1"/>
        <end position="14"/>
    </location>
</feature>
<dbReference type="OrthoDB" id="3438507at2759"/>
<dbReference type="RefSeq" id="XP_018188942.1">
    <property type="nucleotide sequence ID" value="XM_018334985.1"/>
</dbReference>
<evidence type="ECO:0000256" key="1">
    <source>
        <dbReference type="SAM" id="MobiDB-lite"/>
    </source>
</evidence>
<name>A0A161TC99_XYLHT</name>
<feature type="compositionally biased region" description="Polar residues" evidence="1">
    <location>
        <begin position="71"/>
        <end position="85"/>
    </location>
</feature>
<gene>
    <name evidence="2" type="ORF">L228DRAFT_267394</name>
</gene>